<dbReference type="PROSITE" id="PS51375">
    <property type="entry name" value="PPR"/>
    <property type="match status" value="6"/>
</dbReference>
<feature type="repeat" description="PPR" evidence="2">
    <location>
        <begin position="489"/>
        <end position="524"/>
    </location>
</feature>
<feature type="repeat" description="PPR" evidence="2">
    <location>
        <begin position="79"/>
        <end position="109"/>
    </location>
</feature>
<dbReference type="GO" id="GO:0003729">
    <property type="term" value="F:mRNA binding"/>
    <property type="evidence" value="ECO:0007669"/>
    <property type="project" value="UniProtKB-ARBA"/>
</dbReference>
<dbReference type="FunFam" id="1.25.40.10:FF:000090">
    <property type="entry name" value="Pentatricopeptide repeat-containing protein, chloroplastic"/>
    <property type="match status" value="1"/>
</dbReference>
<name>A0A7J9IX61_9ROSI</name>
<dbReference type="PANTHER" id="PTHR47926">
    <property type="entry name" value="PENTATRICOPEPTIDE REPEAT-CONTAINING PROTEIN"/>
    <property type="match status" value="1"/>
</dbReference>
<organism evidence="3 4">
    <name type="scientific">Gossypium armourianum</name>
    <dbReference type="NCBI Taxonomy" id="34283"/>
    <lineage>
        <taxon>Eukaryota</taxon>
        <taxon>Viridiplantae</taxon>
        <taxon>Streptophyta</taxon>
        <taxon>Embryophyta</taxon>
        <taxon>Tracheophyta</taxon>
        <taxon>Spermatophyta</taxon>
        <taxon>Magnoliopsida</taxon>
        <taxon>eudicotyledons</taxon>
        <taxon>Gunneridae</taxon>
        <taxon>Pentapetalae</taxon>
        <taxon>rosids</taxon>
        <taxon>malvids</taxon>
        <taxon>Malvales</taxon>
        <taxon>Malvaceae</taxon>
        <taxon>Malvoideae</taxon>
        <taxon>Gossypium</taxon>
    </lineage>
</organism>
<dbReference type="InterPro" id="IPR046848">
    <property type="entry name" value="E_motif"/>
</dbReference>
<reference evidence="3 4" key="1">
    <citation type="journal article" date="2019" name="Genome Biol. Evol.">
        <title>Insights into the evolution of the New World diploid cottons (Gossypium, subgenus Houzingenia) based on genome sequencing.</title>
        <authorList>
            <person name="Grover C.E."/>
            <person name="Arick M.A. 2nd"/>
            <person name="Thrash A."/>
            <person name="Conover J.L."/>
            <person name="Sanders W.S."/>
            <person name="Peterson D.G."/>
            <person name="Frelichowski J.E."/>
            <person name="Scheffler J.A."/>
            <person name="Scheffler B.E."/>
            <person name="Wendel J.F."/>
        </authorList>
    </citation>
    <scope>NUCLEOTIDE SEQUENCE [LARGE SCALE GENOMIC DNA]</scope>
    <source>
        <strain evidence="3">6</strain>
        <tissue evidence="3">Leaf</tissue>
    </source>
</reference>
<dbReference type="EMBL" id="JABFAE010000004">
    <property type="protein sequence ID" value="MBA0826463.1"/>
    <property type="molecule type" value="Genomic_DNA"/>
</dbReference>
<dbReference type="FunFam" id="1.25.40.10:FF:000381">
    <property type="entry name" value="Pentatricopeptide repeat-containing protein"/>
    <property type="match status" value="1"/>
</dbReference>
<feature type="repeat" description="PPR" evidence="2">
    <location>
        <begin position="179"/>
        <end position="209"/>
    </location>
</feature>
<dbReference type="NCBIfam" id="TIGR00756">
    <property type="entry name" value="PPR"/>
    <property type="match status" value="6"/>
</dbReference>
<dbReference type="InterPro" id="IPR046960">
    <property type="entry name" value="PPR_At4g14850-like_plant"/>
</dbReference>
<feature type="repeat" description="PPR" evidence="2">
    <location>
        <begin position="210"/>
        <end position="244"/>
    </location>
</feature>
<dbReference type="InterPro" id="IPR002885">
    <property type="entry name" value="PPR_rpt"/>
</dbReference>
<dbReference type="Proteomes" id="UP000593575">
    <property type="component" value="Unassembled WGS sequence"/>
</dbReference>
<dbReference type="GO" id="GO:0009451">
    <property type="term" value="P:RNA modification"/>
    <property type="evidence" value="ECO:0007669"/>
    <property type="project" value="InterPro"/>
</dbReference>
<dbReference type="PANTHER" id="PTHR47926:SF513">
    <property type="entry name" value="PENTATRICOPEPTIDE REPEAT-CONTAINING PROTEIN"/>
    <property type="match status" value="1"/>
</dbReference>
<evidence type="ECO:0000256" key="2">
    <source>
        <dbReference type="PROSITE-ProRule" id="PRU00708"/>
    </source>
</evidence>
<dbReference type="AlphaFoldDB" id="A0A7J9IX61"/>
<keyword evidence="4" id="KW-1185">Reference proteome</keyword>
<protein>
    <submittedName>
        <fullName evidence="3">Uncharacterized protein</fullName>
    </submittedName>
</protein>
<sequence length="670" mass="75254">MITVQSLPILQFPKQGKKTKDDSPYRLRNSLSNHNFSYQLLALDSVSTVQLLRSRTGSRNLELGSCIHAVVLKSRLQTNVFVNNSLLDMYAKCGCIEEAKNLFDNMPERTVASWTSMISGYCHNGLPDEGVSTFVQMLENEYPNEFTLAAALQAVAQHFNPSFICILHGYIVKSGFLEDNFLQNSLISAYAKSGIVEDAIKLLERFSSRDVVSWTCVISGFVLHGFMQEALLAFFRMQEDGVIPNEVTILSIIHACSFIGRLQILQWVHGLVSKLGWCRQELVLNSMAEMYLTNGYFREGIQLFSGYCFYGEEQYLNPATMATLLQFCGHSNNLKLGKELHGYLIKHRFSSCVVENSLIDMYAENEQNDSAIRVFARMNERDIVSWNSMITCLIKNGEFHEALELLKHIHCNGRGEMRPDFISTLASIQACSNLSSLMPGQVIHGYITKAGLISDIFIQNALVDMYGRSGRLALQAFSKLNTSSPFQPNAITFTNILSACSHTGLVEEGYEIFNRMQKEWGVEPSMEHFVCMVDLLGRSGKLEEAEAFIKEMPITPSNDVWYALLGACGFHGNICIAERVAEKLSIQDPEGIAWRVALSNIHASRGQWEDVVKVRAQLRQGMKKDGGWSTVEVEGVMFKFMVNDTRHLESKSIYAAVNGIMKHVKECVIN</sequence>
<gene>
    <name evidence="3" type="ORF">Goarm_011310</name>
</gene>
<feature type="repeat" description="PPR" evidence="2">
    <location>
        <begin position="110"/>
        <end position="144"/>
    </location>
</feature>
<evidence type="ECO:0000313" key="3">
    <source>
        <dbReference type="EMBL" id="MBA0826463.1"/>
    </source>
</evidence>
<feature type="repeat" description="PPR" evidence="2">
    <location>
        <begin position="382"/>
        <end position="416"/>
    </location>
</feature>
<keyword evidence="1" id="KW-0677">Repeat</keyword>
<evidence type="ECO:0000313" key="4">
    <source>
        <dbReference type="Proteomes" id="UP000593575"/>
    </source>
</evidence>
<dbReference type="FunFam" id="1.25.40.10:FF:000073">
    <property type="entry name" value="Pentatricopeptide repeat-containing protein chloroplastic"/>
    <property type="match status" value="1"/>
</dbReference>
<dbReference type="Pfam" id="PF01535">
    <property type="entry name" value="PPR"/>
    <property type="match status" value="6"/>
</dbReference>
<dbReference type="InterPro" id="IPR011990">
    <property type="entry name" value="TPR-like_helical_dom_sf"/>
</dbReference>
<dbReference type="Pfam" id="PF20431">
    <property type="entry name" value="E_motif"/>
    <property type="match status" value="1"/>
</dbReference>
<dbReference type="Pfam" id="PF13041">
    <property type="entry name" value="PPR_2"/>
    <property type="match status" value="1"/>
</dbReference>
<dbReference type="Gene3D" id="1.25.40.10">
    <property type="entry name" value="Tetratricopeptide repeat domain"/>
    <property type="match status" value="4"/>
</dbReference>
<proteinExistence type="predicted"/>
<evidence type="ECO:0000256" key="1">
    <source>
        <dbReference type="ARBA" id="ARBA00022737"/>
    </source>
</evidence>
<accession>A0A7J9IX61</accession>
<comment type="caution">
    <text evidence="3">The sequence shown here is derived from an EMBL/GenBank/DDBJ whole genome shotgun (WGS) entry which is preliminary data.</text>
</comment>